<dbReference type="Proteomes" id="UP000781958">
    <property type="component" value="Unassembled WGS sequence"/>
</dbReference>
<feature type="region of interest" description="Disordered" evidence="1">
    <location>
        <begin position="227"/>
        <end position="247"/>
    </location>
</feature>
<reference evidence="2 3" key="1">
    <citation type="submission" date="2021-03" db="EMBL/GenBank/DDBJ databases">
        <title>Genomic Encyclopedia of Type Strains, Phase III (KMG-III): the genomes of soil and plant-associated and newly described type strains.</title>
        <authorList>
            <person name="Whitman W."/>
        </authorList>
    </citation>
    <scope>NUCLEOTIDE SEQUENCE [LARGE SCALE GENOMIC DNA]</scope>
    <source>
        <strain evidence="2 3">IMMIB AFH-6</strain>
    </source>
</reference>
<comment type="caution">
    <text evidence="2">The sequence shown here is derived from an EMBL/GenBank/DDBJ whole genome shotgun (WGS) entry which is preliminary data.</text>
</comment>
<accession>A0ABS4SM07</accession>
<organism evidence="2 3">
    <name type="scientific">Azospirillum rugosum</name>
    <dbReference type="NCBI Taxonomy" id="416170"/>
    <lineage>
        <taxon>Bacteria</taxon>
        <taxon>Pseudomonadati</taxon>
        <taxon>Pseudomonadota</taxon>
        <taxon>Alphaproteobacteria</taxon>
        <taxon>Rhodospirillales</taxon>
        <taxon>Azospirillaceae</taxon>
        <taxon>Azospirillum</taxon>
    </lineage>
</organism>
<dbReference type="RefSeq" id="WP_209766828.1">
    <property type="nucleotide sequence ID" value="NZ_JAGINP010000009.1"/>
</dbReference>
<gene>
    <name evidence="2" type="ORF">J2851_002739</name>
</gene>
<name>A0ABS4SM07_9PROT</name>
<keyword evidence="3" id="KW-1185">Reference proteome</keyword>
<dbReference type="EMBL" id="JAGINP010000009">
    <property type="protein sequence ID" value="MBP2292957.1"/>
    <property type="molecule type" value="Genomic_DNA"/>
</dbReference>
<proteinExistence type="predicted"/>
<evidence type="ECO:0000313" key="2">
    <source>
        <dbReference type="EMBL" id="MBP2292957.1"/>
    </source>
</evidence>
<sequence length="247" mass="28304">MGWRGSIFDGIASDDGFKARMKALADRGRSLARAYVRRPERRVKVRAAPKAAGAYARPVNVKVLYHDRARGAFPNSVAVLANYLAKDGPLFDRDRLGIDRQDIVDAWSGDRRVFHVIVSPNDGQRIDDMVAYGRDVMAAWESRVGRLEWVASVETKPDMAHPDGNKHLHVMIRGVQDDRDLFFERDVVTHWFRADAIDVTTRTLGWMNERERQAYERQLNEMERLREQQRGREAGRDGLHELGGHEL</sequence>
<evidence type="ECO:0000313" key="3">
    <source>
        <dbReference type="Proteomes" id="UP000781958"/>
    </source>
</evidence>
<evidence type="ECO:0000256" key="1">
    <source>
        <dbReference type="SAM" id="MobiDB-lite"/>
    </source>
</evidence>
<protein>
    <submittedName>
        <fullName evidence="2">Type IV secretory pathway VirD2 relaxase</fullName>
    </submittedName>
</protein>